<sequence length="56" mass="6457">MFDLSGRALSGLSHAAKSAFSRWAQQDRHMGMLEQPKRGIIKWQKKRSPPVRCDFL</sequence>
<protein>
    <submittedName>
        <fullName evidence="1">Uncharacterized protein</fullName>
    </submittedName>
</protein>
<dbReference type="EMBL" id="MCFD01000003">
    <property type="protein sequence ID" value="ORX72192.1"/>
    <property type="molecule type" value="Genomic_DNA"/>
</dbReference>
<accession>A0A1Y1WFD6</accession>
<feature type="non-terminal residue" evidence="1">
    <location>
        <position position="56"/>
    </location>
</feature>
<dbReference type="AlphaFoldDB" id="A0A1Y1WFD6"/>
<organism evidence="1 2">
    <name type="scientific">Linderina pennispora</name>
    <dbReference type="NCBI Taxonomy" id="61395"/>
    <lineage>
        <taxon>Eukaryota</taxon>
        <taxon>Fungi</taxon>
        <taxon>Fungi incertae sedis</taxon>
        <taxon>Zoopagomycota</taxon>
        <taxon>Kickxellomycotina</taxon>
        <taxon>Kickxellomycetes</taxon>
        <taxon>Kickxellales</taxon>
        <taxon>Kickxellaceae</taxon>
        <taxon>Linderina</taxon>
    </lineage>
</organism>
<evidence type="ECO:0000313" key="2">
    <source>
        <dbReference type="Proteomes" id="UP000193922"/>
    </source>
</evidence>
<dbReference type="GeneID" id="63803480"/>
<evidence type="ECO:0000313" key="1">
    <source>
        <dbReference type="EMBL" id="ORX72192.1"/>
    </source>
</evidence>
<name>A0A1Y1WFD6_9FUNG</name>
<comment type="caution">
    <text evidence="1">The sequence shown here is derived from an EMBL/GenBank/DDBJ whole genome shotgun (WGS) entry which is preliminary data.</text>
</comment>
<proteinExistence type="predicted"/>
<dbReference type="Proteomes" id="UP000193922">
    <property type="component" value="Unassembled WGS sequence"/>
</dbReference>
<gene>
    <name evidence="1" type="ORF">DL89DRAFT_265816</name>
</gene>
<dbReference type="RefSeq" id="XP_040745616.1">
    <property type="nucleotide sequence ID" value="XM_040886832.1"/>
</dbReference>
<reference evidence="1 2" key="1">
    <citation type="submission" date="2016-07" db="EMBL/GenBank/DDBJ databases">
        <title>Pervasive Adenine N6-methylation of Active Genes in Fungi.</title>
        <authorList>
            <consortium name="DOE Joint Genome Institute"/>
            <person name="Mondo S.J."/>
            <person name="Dannebaum R.O."/>
            <person name="Kuo R.C."/>
            <person name="Labutti K."/>
            <person name="Haridas S."/>
            <person name="Kuo A."/>
            <person name="Salamov A."/>
            <person name="Ahrendt S.R."/>
            <person name="Lipzen A."/>
            <person name="Sullivan W."/>
            <person name="Andreopoulos W.B."/>
            <person name="Clum A."/>
            <person name="Lindquist E."/>
            <person name="Daum C."/>
            <person name="Ramamoorthy G.K."/>
            <person name="Gryganskyi A."/>
            <person name="Culley D."/>
            <person name="Magnuson J.K."/>
            <person name="James T.Y."/>
            <person name="O'Malley M.A."/>
            <person name="Stajich J.E."/>
            <person name="Spatafora J.W."/>
            <person name="Visel A."/>
            <person name="Grigoriev I.V."/>
        </authorList>
    </citation>
    <scope>NUCLEOTIDE SEQUENCE [LARGE SCALE GENOMIC DNA]</scope>
    <source>
        <strain evidence="1 2">ATCC 12442</strain>
    </source>
</reference>
<keyword evidence="2" id="KW-1185">Reference proteome</keyword>